<evidence type="ECO:0000313" key="2">
    <source>
        <dbReference type="Proteomes" id="UP000828390"/>
    </source>
</evidence>
<name>A0A9D4C587_DREPO</name>
<dbReference type="Proteomes" id="UP000828390">
    <property type="component" value="Unassembled WGS sequence"/>
</dbReference>
<proteinExistence type="predicted"/>
<comment type="caution">
    <text evidence="1">The sequence shown here is derived from an EMBL/GenBank/DDBJ whole genome shotgun (WGS) entry which is preliminary data.</text>
</comment>
<keyword evidence="2" id="KW-1185">Reference proteome</keyword>
<reference evidence="1" key="2">
    <citation type="submission" date="2020-11" db="EMBL/GenBank/DDBJ databases">
        <authorList>
            <person name="McCartney M.A."/>
            <person name="Auch B."/>
            <person name="Kono T."/>
            <person name="Mallez S."/>
            <person name="Becker A."/>
            <person name="Gohl D.M."/>
            <person name="Silverstein K.A.T."/>
            <person name="Koren S."/>
            <person name="Bechman K.B."/>
            <person name="Herman A."/>
            <person name="Abrahante J.E."/>
            <person name="Garbe J."/>
        </authorList>
    </citation>
    <scope>NUCLEOTIDE SEQUENCE</scope>
    <source>
        <strain evidence="1">Duluth1</strain>
        <tissue evidence="1">Whole animal</tissue>
    </source>
</reference>
<gene>
    <name evidence="1" type="ORF">DPMN_060170</name>
</gene>
<dbReference type="AlphaFoldDB" id="A0A9D4C587"/>
<dbReference type="EMBL" id="JAIWYP010000013">
    <property type="protein sequence ID" value="KAH3717384.1"/>
    <property type="molecule type" value="Genomic_DNA"/>
</dbReference>
<sequence length="54" mass="5997">MRIVKTLAGMERVSTSVNTPPTLWVTSRAQPNCCSVKFYRAKPISVRSLFTGIP</sequence>
<organism evidence="1 2">
    <name type="scientific">Dreissena polymorpha</name>
    <name type="common">Zebra mussel</name>
    <name type="synonym">Mytilus polymorpha</name>
    <dbReference type="NCBI Taxonomy" id="45954"/>
    <lineage>
        <taxon>Eukaryota</taxon>
        <taxon>Metazoa</taxon>
        <taxon>Spiralia</taxon>
        <taxon>Lophotrochozoa</taxon>
        <taxon>Mollusca</taxon>
        <taxon>Bivalvia</taxon>
        <taxon>Autobranchia</taxon>
        <taxon>Heteroconchia</taxon>
        <taxon>Euheterodonta</taxon>
        <taxon>Imparidentia</taxon>
        <taxon>Neoheterodontei</taxon>
        <taxon>Myida</taxon>
        <taxon>Dreissenoidea</taxon>
        <taxon>Dreissenidae</taxon>
        <taxon>Dreissena</taxon>
    </lineage>
</organism>
<reference evidence="1" key="1">
    <citation type="journal article" date="2019" name="bioRxiv">
        <title>The Genome of the Zebra Mussel, Dreissena polymorpha: A Resource for Invasive Species Research.</title>
        <authorList>
            <person name="McCartney M.A."/>
            <person name="Auch B."/>
            <person name="Kono T."/>
            <person name="Mallez S."/>
            <person name="Zhang Y."/>
            <person name="Obille A."/>
            <person name="Becker A."/>
            <person name="Abrahante J.E."/>
            <person name="Garbe J."/>
            <person name="Badalamenti J.P."/>
            <person name="Herman A."/>
            <person name="Mangelson H."/>
            <person name="Liachko I."/>
            <person name="Sullivan S."/>
            <person name="Sone E.D."/>
            <person name="Koren S."/>
            <person name="Silverstein K.A.T."/>
            <person name="Beckman K.B."/>
            <person name="Gohl D.M."/>
        </authorList>
    </citation>
    <scope>NUCLEOTIDE SEQUENCE</scope>
    <source>
        <strain evidence="1">Duluth1</strain>
        <tissue evidence="1">Whole animal</tissue>
    </source>
</reference>
<evidence type="ECO:0000313" key="1">
    <source>
        <dbReference type="EMBL" id="KAH3717384.1"/>
    </source>
</evidence>
<accession>A0A9D4C587</accession>
<protein>
    <submittedName>
        <fullName evidence="1">Uncharacterized protein</fullName>
    </submittedName>
</protein>